<feature type="domain" description="C3H1-type" evidence="14">
    <location>
        <begin position="241"/>
        <end position="265"/>
    </location>
</feature>
<dbReference type="FunFam" id="4.10.1000.10:FF:000012">
    <property type="entry name" value="cleavage and polyadenylation specificity factor subunit 4"/>
    <property type="match status" value="1"/>
</dbReference>
<sequence>MPTKVNSSCQDEGDDELFNVICLPKQRRVVPARARPSLQSLRRGPIAERTDVQPPRLIEGDYATGILLDPVIARSETTPTYRPACPSSSALHDITSRGYNTFVQSGVGPAEQVDMAAEVAPGRLVAQQILHHTATPSFDFTFNDFLKREFRFGLDPNRPVCKAQQQGYCPLGKDCPDKHQTSSSYNNLVCKHWLRGLCKKGDACEFLHEYNLRRMPECSYYSRTGTCSNGEDCLYLHIDPDSKRPTCPHYERGFCPLGPYCANKHIKKANICPFYMAGFCPDGRSCKNGAHPRFPLDLKKPEVRIEKSKEEIERERMERELEREKEEEREREREEKNPGSTERGGGKFRGRWRGGRKGRGGRGNRGGGY</sequence>
<organism evidence="15 16">
    <name type="scientific">Pseudovirgaria hyperparasitica</name>
    <dbReference type="NCBI Taxonomy" id="470096"/>
    <lineage>
        <taxon>Eukaryota</taxon>
        <taxon>Fungi</taxon>
        <taxon>Dikarya</taxon>
        <taxon>Ascomycota</taxon>
        <taxon>Pezizomycotina</taxon>
        <taxon>Dothideomycetes</taxon>
        <taxon>Dothideomycetes incertae sedis</taxon>
        <taxon>Acrospermales</taxon>
        <taxon>Acrospermaceae</taxon>
        <taxon>Pseudovirgaria</taxon>
    </lineage>
</organism>
<dbReference type="SMART" id="SM00356">
    <property type="entry name" value="ZnF_C3H1"/>
    <property type="match status" value="5"/>
</dbReference>
<evidence type="ECO:0000256" key="12">
    <source>
        <dbReference type="RuleBase" id="RU369008"/>
    </source>
</evidence>
<dbReference type="InterPro" id="IPR000571">
    <property type="entry name" value="Znf_CCCH"/>
</dbReference>
<feature type="region of interest" description="Disordered" evidence="13">
    <location>
        <begin position="309"/>
        <end position="369"/>
    </location>
</feature>
<dbReference type="InterPro" id="IPR045348">
    <property type="entry name" value="CPSF4/Yth1"/>
</dbReference>
<comment type="similarity">
    <text evidence="2 12">Belongs to the CPSF4/YTH1 family.</text>
</comment>
<evidence type="ECO:0000313" key="16">
    <source>
        <dbReference type="Proteomes" id="UP000799437"/>
    </source>
</evidence>
<keyword evidence="8 12" id="KW-0694">RNA-binding</keyword>
<keyword evidence="3 12" id="KW-0507">mRNA processing</keyword>
<dbReference type="OrthoDB" id="1914176at2759"/>
<evidence type="ECO:0000256" key="2">
    <source>
        <dbReference type="ARBA" id="ARBA00008907"/>
    </source>
</evidence>
<dbReference type="Pfam" id="PF00642">
    <property type="entry name" value="zf-CCCH"/>
    <property type="match status" value="1"/>
</dbReference>
<dbReference type="InterPro" id="IPR036855">
    <property type="entry name" value="Znf_CCCH_sf"/>
</dbReference>
<reference evidence="15" key="1">
    <citation type="journal article" date="2020" name="Stud. Mycol.">
        <title>101 Dothideomycetes genomes: a test case for predicting lifestyles and emergence of pathogens.</title>
        <authorList>
            <person name="Haridas S."/>
            <person name="Albert R."/>
            <person name="Binder M."/>
            <person name="Bloem J."/>
            <person name="Labutti K."/>
            <person name="Salamov A."/>
            <person name="Andreopoulos B."/>
            <person name="Baker S."/>
            <person name="Barry K."/>
            <person name="Bills G."/>
            <person name="Bluhm B."/>
            <person name="Cannon C."/>
            <person name="Castanera R."/>
            <person name="Culley D."/>
            <person name="Daum C."/>
            <person name="Ezra D."/>
            <person name="Gonzalez J."/>
            <person name="Henrissat B."/>
            <person name="Kuo A."/>
            <person name="Liang C."/>
            <person name="Lipzen A."/>
            <person name="Lutzoni F."/>
            <person name="Magnuson J."/>
            <person name="Mondo S."/>
            <person name="Nolan M."/>
            <person name="Ohm R."/>
            <person name="Pangilinan J."/>
            <person name="Park H.-J."/>
            <person name="Ramirez L."/>
            <person name="Alfaro M."/>
            <person name="Sun H."/>
            <person name="Tritt A."/>
            <person name="Yoshinaga Y."/>
            <person name="Zwiers L.-H."/>
            <person name="Turgeon B."/>
            <person name="Goodwin S."/>
            <person name="Spatafora J."/>
            <person name="Crous P."/>
            <person name="Grigoriev I."/>
        </authorList>
    </citation>
    <scope>NUCLEOTIDE SEQUENCE</scope>
    <source>
        <strain evidence="15">CBS 121739</strain>
    </source>
</reference>
<evidence type="ECO:0000256" key="9">
    <source>
        <dbReference type="ARBA" id="ARBA00023242"/>
    </source>
</evidence>
<feature type="zinc finger region" description="C3H1-type" evidence="11">
    <location>
        <begin position="266"/>
        <end position="294"/>
    </location>
</feature>
<keyword evidence="16" id="KW-1185">Reference proteome</keyword>
<protein>
    <recommendedName>
        <fullName evidence="12">mRNA 3'-end-processing protein</fullName>
    </recommendedName>
</protein>
<dbReference type="PANTHER" id="PTHR23102:SF24">
    <property type="entry name" value="CLEAVAGE AND POLYADENYLATION SPECIFICITY FACTOR SUBUNIT 4"/>
    <property type="match status" value="1"/>
</dbReference>
<evidence type="ECO:0000256" key="8">
    <source>
        <dbReference type="ARBA" id="ARBA00022884"/>
    </source>
</evidence>
<dbReference type="GO" id="GO:0005634">
    <property type="term" value="C:nucleus"/>
    <property type="evidence" value="ECO:0007669"/>
    <property type="project" value="UniProtKB-SubCell"/>
</dbReference>
<dbReference type="AlphaFoldDB" id="A0A6A6VV37"/>
<evidence type="ECO:0000256" key="1">
    <source>
        <dbReference type="ARBA" id="ARBA00004123"/>
    </source>
</evidence>
<dbReference type="GeneID" id="54486835"/>
<gene>
    <name evidence="15" type="ORF">EJ05DRAFT_489358</name>
</gene>
<evidence type="ECO:0000256" key="11">
    <source>
        <dbReference type="PROSITE-ProRule" id="PRU00723"/>
    </source>
</evidence>
<feature type="domain" description="C3H1-type" evidence="14">
    <location>
        <begin position="266"/>
        <end position="294"/>
    </location>
</feature>
<keyword evidence="4 11" id="KW-0479">Metal-binding</keyword>
<feature type="zinc finger region" description="C3H1-type" evidence="11">
    <location>
        <begin position="241"/>
        <end position="265"/>
    </location>
</feature>
<comment type="function">
    <text evidence="10 12">Component of the cleavage factor I (CF I) involved in pre-mRNA 3'-end processing.</text>
</comment>
<evidence type="ECO:0000256" key="7">
    <source>
        <dbReference type="ARBA" id="ARBA00022833"/>
    </source>
</evidence>
<evidence type="ECO:0000256" key="5">
    <source>
        <dbReference type="ARBA" id="ARBA00022737"/>
    </source>
</evidence>
<keyword evidence="9 12" id="KW-0539">Nucleus</keyword>
<dbReference type="EMBL" id="ML996581">
    <property type="protein sequence ID" value="KAF2754093.1"/>
    <property type="molecule type" value="Genomic_DNA"/>
</dbReference>
<proteinExistence type="inferred from homology"/>
<dbReference type="GO" id="GO:0031124">
    <property type="term" value="P:mRNA 3'-end processing"/>
    <property type="evidence" value="ECO:0007669"/>
    <property type="project" value="UniProtKB-UniRule"/>
</dbReference>
<feature type="compositionally biased region" description="Basic and acidic residues" evidence="13">
    <location>
        <begin position="309"/>
        <end position="337"/>
    </location>
</feature>
<feature type="compositionally biased region" description="Basic residues" evidence="13">
    <location>
        <begin position="346"/>
        <end position="362"/>
    </location>
</feature>
<dbReference type="PROSITE" id="PS50103">
    <property type="entry name" value="ZF_C3H1"/>
    <property type="match status" value="5"/>
</dbReference>
<keyword evidence="5 12" id="KW-0677">Repeat</keyword>
<evidence type="ECO:0000256" key="13">
    <source>
        <dbReference type="SAM" id="MobiDB-lite"/>
    </source>
</evidence>
<evidence type="ECO:0000256" key="3">
    <source>
        <dbReference type="ARBA" id="ARBA00022664"/>
    </source>
</evidence>
<evidence type="ECO:0000256" key="10">
    <source>
        <dbReference type="ARBA" id="ARBA00024826"/>
    </source>
</evidence>
<dbReference type="Proteomes" id="UP000799437">
    <property type="component" value="Unassembled WGS sequence"/>
</dbReference>
<dbReference type="PANTHER" id="PTHR23102">
    <property type="entry name" value="CLEAVAGE AND POLYADENYLATION SPECIFICITY FACTOR SUBUNIT 4-RELATED"/>
    <property type="match status" value="1"/>
</dbReference>
<feature type="zinc finger region" description="C3H1-type" evidence="11">
    <location>
        <begin position="212"/>
        <end position="240"/>
    </location>
</feature>
<dbReference type="GO" id="GO:0008270">
    <property type="term" value="F:zinc ion binding"/>
    <property type="evidence" value="ECO:0007669"/>
    <property type="project" value="UniProtKB-KW"/>
</dbReference>
<feature type="zinc finger region" description="C3H1-type" evidence="11">
    <location>
        <begin position="155"/>
        <end position="182"/>
    </location>
</feature>
<evidence type="ECO:0000256" key="6">
    <source>
        <dbReference type="ARBA" id="ARBA00022771"/>
    </source>
</evidence>
<evidence type="ECO:0000256" key="4">
    <source>
        <dbReference type="ARBA" id="ARBA00022723"/>
    </source>
</evidence>
<feature type="domain" description="C3H1-type" evidence="14">
    <location>
        <begin position="184"/>
        <end position="211"/>
    </location>
</feature>
<evidence type="ECO:0000259" key="14">
    <source>
        <dbReference type="PROSITE" id="PS50103"/>
    </source>
</evidence>
<evidence type="ECO:0000313" key="15">
    <source>
        <dbReference type="EMBL" id="KAF2754093.1"/>
    </source>
</evidence>
<comment type="subcellular location">
    <subcellularLocation>
        <location evidence="1 12">Nucleus</location>
    </subcellularLocation>
</comment>
<dbReference type="GO" id="GO:0003723">
    <property type="term" value="F:RNA binding"/>
    <property type="evidence" value="ECO:0007669"/>
    <property type="project" value="UniProtKB-UniRule"/>
</dbReference>
<accession>A0A6A6VV37</accession>
<feature type="domain" description="C3H1-type" evidence="14">
    <location>
        <begin position="155"/>
        <end position="182"/>
    </location>
</feature>
<keyword evidence="6 11" id="KW-0863">Zinc-finger</keyword>
<name>A0A6A6VV37_9PEZI</name>
<feature type="domain" description="C3H1-type" evidence="14">
    <location>
        <begin position="212"/>
        <end position="240"/>
    </location>
</feature>
<keyword evidence="7 11" id="KW-0862">Zinc</keyword>
<feature type="zinc finger region" description="C3H1-type" evidence="11">
    <location>
        <begin position="184"/>
        <end position="211"/>
    </location>
</feature>
<dbReference type="Gene3D" id="4.10.1000.10">
    <property type="entry name" value="Zinc finger, CCCH-type"/>
    <property type="match status" value="2"/>
</dbReference>
<dbReference type="RefSeq" id="XP_033596544.1">
    <property type="nucleotide sequence ID" value="XM_033745781.1"/>
</dbReference>
<dbReference type="SUPFAM" id="SSF90229">
    <property type="entry name" value="CCCH zinc finger"/>
    <property type="match status" value="2"/>
</dbReference>
<dbReference type="Pfam" id="PF18345">
    <property type="entry name" value="zf_CCCH_4"/>
    <property type="match status" value="1"/>
</dbReference>